<dbReference type="RefSeq" id="WP_004274001.1">
    <property type="nucleotide sequence ID" value="NZ_CP022113.1"/>
</dbReference>
<gene>
    <name evidence="1" type="ORF">Y958_30755</name>
</gene>
<dbReference type="Gene3D" id="3.10.180.10">
    <property type="entry name" value="2,3-Dihydroxybiphenyl 1,2-Dioxygenase, domain 1"/>
    <property type="match status" value="1"/>
</dbReference>
<accession>A0A248K3A3</accession>
<proteinExistence type="predicted"/>
<dbReference type="Proteomes" id="UP000197153">
    <property type="component" value="Chromosome 4"/>
</dbReference>
<evidence type="ECO:0000313" key="2">
    <source>
        <dbReference type="Proteomes" id="UP000197153"/>
    </source>
</evidence>
<dbReference type="InterPro" id="IPR029068">
    <property type="entry name" value="Glyas_Bleomycin-R_OHBP_Dase"/>
</dbReference>
<organism evidence="1 2">
    <name type="scientific">Nitrospirillum viridazoti CBAmc</name>
    <dbReference type="NCBI Taxonomy" id="1441467"/>
    <lineage>
        <taxon>Bacteria</taxon>
        <taxon>Pseudomonadati</taxon>
        <taxon>Pseudomonadota</taxon>
        <taxon>Alphaproteobacteria</taxon>
        <taxon>Rhodospirillales</taxon>
        <taxon>Azospirillaceae</taxon>
        <taxon>Nitrospirillum</taxon>
        <taxon>Nitrospirillum viridazoti</taxon>
    </lineage>
</organism>
<sequence>MTEGGAPLLGTIRAVTHVVPDLAVIRAAYGSVLGYQPVDEGVLPADTAAAWGAPAMAGRRYLTLAPACGTPAWLRFVESPAAAGWQALTTHGWNATEIVVQDVDALAARLEGRLEGSAFRVIGPPKSLQRFPMIRAMQVLGPAGECLYLTQVGAGSGLDLAQAAAFVGHVFIVVAGGPDLGGLFATYAGFANAIDPPVSTRVQVISWANGLPPETEHAHGLVKLPRGTLIELDAYPAVTQPRETAPGELPPGMAMVSFSVDDPRVFAGRPTHAALLPGGGTSACFQGAAGEWIEFVGPP</sequence>
<protein>
    <recommendedName>
        <fullName evidence="3">VOC domain-containing protein</fullName>
    </recommendedName>
</protein>
<dbReference type="EMBL" id="CP022113">
    <property type="protein sequence ID" value="ASG25320.1"/>
    <property type="molecule type" value="Genomic_DNA"/>
</dbReference>
<dbReference type="KEGG" id="nao:Y958_30755"/>
<reference evidence="1 2" key="1">
    <citation type="submission" date="2017-06" db="EMBL/GenBank/DDBJ databases">
        <title>Complete genome sequence of Nitrospirillum amazonense strain CBAmC, an endophytic nitrogen-fixing and plant growth-promoting bacterium, isolated from sugarcane.</title>
        <authorList>
            <person name="Schwab S."/>
            <person name="dos Santos Teixeira K.R."/>
            <person name="Simoes Araujo J.L."/>
            <person name="Soares Vidal M."/>
            <person name="Borges de Freitas H.R."/>
            <person name="Rivello Crivelaro A.L."/>
            <person name="Bueno de Camargo Nunes A."/>
            <person name="dos Santos C.M."/>
            <person name="Palmeira da Silva Rosa D."/>
            <person name="da Silva Padilha D."/>
            <person name="da Silva E."/>
            <person name="Araujo Terra L."/>
            <person name="Soares Mendes V."/>
            <person name="Farinelli L."/>
            <person name="Magalhaes Cruz L."/>
            <person name="Baldani J.I."/>
        </authorList>
    </citation>
    <scope>NUCLEOTIDE SEQUENCE [LARGE SCALE GENOMIC DNA]</scope>
    <source>
        <strain evidence="1 2">CBAmC</strain>
    </source>
</reference>
<keyword evidence="2" id="KW-1185">Reference proteome</keyword>
<dbReference type="AlphaFoldDB" id="A0A248K3A3"/>
<evidence type="ECO:0000313" key="1">
    <source>
        <dbReference type="EMBL" id="ASG25320.1"/>
    </source>
</evidence>
<dbReference type="SUPFAM" id="SSF54593">
    <property type="entry name" value="Glyoxalase/Bleomycin resistance protein/Dihydroxybiphenyl dioxygenase"/>
    <property type="match status" value="1"/>
</dbReference>
<evidence type="ECO:0008006" key="3">
    <source>
        <dbReference type="Google" id="ProtNLM"/>
    </source>
</evidence>
<name>A0A248K3A3_9PROT</name>